<dbReference type="EMBL" id="CAICTM010001653">
    <property type="protein sequence ID" value="CAB9525292.1"/>
    <property type="molecule type" value="Genomic_DNA"/>
</dbReference>
<reference evidence="2" key="1">
    <citation type="submission" date="2020-06" db="EMBL/GenBank/DDBJ databases">
        <authorList>
            <consortium name="Plant Systems Biology data submission"/>
        </authorList>
    </citation>
    <scope>NUCLEOTIDE SEQUENCE</scope>
    <source>
        <strain evidence="2">D6</strain>
    </source>
</reference>
<dbReference type="Proteomes" id="UP001153069">
    <property type="component" value="Unassembled WGS sequence"/>
</dbReference>
<sequence>MHVVVWLASGGTLGLVADIGITFGFDNPWLVVIVVVVVVVATVCSCRHSSSSRHLRSIDCLVEWWIETANSIWKSTTDFFLLSGITGVDLDVLGFLVSWMVPL</sequence>
<feature type="transmembrane region" description="Helical" evidence="1">
    <location>
        <begin position="79"/>
        <end position="101"/>
    </location>
</feature>
<dbReference type="AlphaFoldDB" id="A0A9N8ENX1"/>
<proteinExistence type="predicted"/>
<evidence type="ECO:0008006" key="4">
    <source>
        <dbReference type="Google" id="ProtNLM"/>
    </source>
</evidence>
<evidence type="ECO:0000313" key="3">
    <source>
        <dbReference type="Proteomes" id="UP001153069"/>
    </source>
</evidence>
<evidence type="ECO:0000313" key="2">
    <source>
        <dbReference type="EMBL" id="CAB9525292.1"/>
    </source>
</evidence>
<gene>
    <name evidence="2" type="ORF">SEMRO_1655_G289021.1</name>
</gene>
<accession>A0A9N8ENX1</accession>
<feature type="transmembrane region" description="Helical" evidence="1">
    <location>
        <begin position="27"/>
        <end position="46"/>
    </location>
</feature>
<keyword evidence="1" id="KW-1133">Transmembrane helix</keyword>
<comment type="caution">
    <text evidence="2">The sequence shown here is derived from an EMBL/GenBank/DDBJ whole genome shotgun (WGS) entry which is preliminary data.</text>
</comment>
<name>A0A9N8ENX1_9STRA</name>
<evidence type="ECO:0000256" key="1">
    <source>
        <dbReference type="SAM" id="Phobius"/>
    </source>
</evidence>
<organism evidence="2 3">
    <name type="scientific">Seminavis robusta</name>
    <dbReference type="NCBI Taxonomy" id="568900"/>
    <lineage>
        <taxon>Eukaryota</taxon>
        <taxon>Sar</taxon>
        <taxon>Stramenopiles</taxon>
        <taxon>Ochrophyta</taxon>
        <taxon>Bacillariophyta</taxon>
        <taxon>Bacillariophyceae</taxon>
        <taxon>Bacillariophycidae</taxon>
        <taxon>Naviculales</taxon>
        <taxon>Naviculaceae</taxon>
        <taxon>Seminavis</taxon>
    </lineage>
</organism>
<keyword evidence="1" id="KW-0472">Membrane</keyword>
<protein>
    <recommendedName>
        <fullName evidence="4">Transmembrane protein</fullName>
    </recommendedName>
</protein>
<keyword evidence="1" id="KW-0812">Transmembrane</keyword>
<keyword evidence="3" id="KW-1185">Reference proteome</keyword>